<dbReference type="Pfam" id="PF13426">
    <property type="entry name" value="PAS_9"/>
    <property type="match status" value="1"/>
</dbReference>
<dbReference type="Gene3D" id="3.30.565.10">
    <property type="entry name" value="Histidine kinase-like ATPase, C-terminal domain"/>
    <property type="match status" value="1"/>
</dbReference>
<evidence type="ECO:0000256" key="2">
    <source>
        <dbReference type="ARBA" id="ARBA00012438"/>
    </source>
</evidence>
<dbReference type="NCBIfam" id="TIGR00229">
    <property type="entry name" value="sensory_box"/>
    <property type="match status" value="1"/>
</dbReference>
<dbReference type="SUPFAM" id="SSF47384">
    <property type="entry name" value="Homodimeric domain of signal transducing histidine kinase"/>
    <property type="match status" value="1"/>
</dbReference>
<dbReference type="Gene3D" id="1.10.287.130">
    <property type="match status" value="1"/>
</dbReference>
<evidence type="ECO:0000256" key="4">
    <source>
        <dbReference type="ARBA" id="ARBA00022679"/>
    </source>
</evidence>
<dbReference type="Gene3D" id="3.30.450.20">
    <property type="entry name" value="PAS domain"/>
    <property type="match status" value="6"/>
</dbReference>
<dbReference type="PROSITE" id="PS50113">
    <property type="entry name" value="PAC"/>
    <property type="match status" value="2"/>
</dbReference>
<dbReference type="CDD" id="cd00082">
    <property type="entry name" value="HisKA"/>
    <property type="match status" value="1"/>
</dbReference>
<dbReference type="Pfam" id="PF08448">
    <property type="entry name" value="PAS_4"/>
    <property type="match status" value="2"/>
</dbReference>
<evidence type="ECO:0000259" key="6">
    <source>
        <dbReference type="PROSITE" id="PS50109"/>
    </source>
</evidence>
<evidence type="ECO:0000313" key="9">
    <source>
        <dbReference type="EMBL" id="MBS7229394.1"/>
    </source>
</evidence>
<evidence type="ECO:0000256" key="1">
    <source>
        <dbReference type="ARBA" id="ARBA00000085"/>
    </source>
</evidence>
<dbReference type="SMART" id="SM00388">
    <property type="entry name" value="HisKA"/>
    <property type="match status" value="1"/>
</dbReference>
<gene>
    <name evidence="9" type="ORF">KHA90_00010</name>
</gene>
<protein>
    <recommendedName>
        <fullName evidence="2">histidine kinase</fullName>
        <ecNumber evidence="2">2.7.13.3</ecNumber>
    </recommendedName>
</protein>
<dbReference type="InterPro" id="IPR013655">
    <property type="entry name" value="PAS_fold_3"/>
</dbReference>
<dbReference type="InterPro" id="IPR000700">
    <property type="entry name" value="PAS-assoc_C"/>
</dbReference>
<dbReference type="InterPro" id="IPR036890">
    <property type="entry name" value="HATPase_C_sf"/>
</dbReference>
<accession>A0ABS5P532</accession>
<dbReference type="InterPro" id="IPR036097">
    <property type="entry name" value="HisK_dim/P_sf"/>
</dbReference>
<dbReference type="InterPro" id="IPR052162">
    <property type="entry name" value="Sensor_kinase/Photoreceptor"/>
</dbReference>
<comment type="caution">
    <text evidence="9">The sequence shown here is derived from an EMBL/GenBank/DDBJ whole genome shotgun (WGS) entry which is preliminary data.</text>
</comment>
<dbReference type="Pfam" id="PF00512">
    <property type="entry name" value="HisKA"/>
    <property type="match status" value="1"/>
</dbReference>
<evidence type="ECO:0000313" key="10">
    <source>
        <dbReference type="Proteomes" id="UP000722625"/>
    </source>
</evidence>
<feature type="domain" description="PAC" evidence="8">
    <location>
        <begin position="206"/>
        <end position="265"/>
    </location>
</feature>
<dbReference type="EC" id="2.7.13.3" evidence="2"/>
<dbReference type="SMART" id="SM00387">
    <property type="entry name" value="HATPase_c"/>
    <property type="match status" value="1"/>
</dbReference>
<dbReference type="Proteomes" id="UP000722625">
    <property type="component" value="Unassembled WGS sequence"/>
</dbReference>
<dbReference type="PANTHER" id="PTHR43304">
    <property type="entry name" value="PHYTOCHROME-LIKE PROTEIN CPH1"/>
    <property type="match status" value="1"/>
</dbReference>
<evidence type="ECO:0000259" key="7">
    <source>
        <dbReference type="PROSITE" id="PS50112"/>
    </source>
</evidence>
<dbReference type="Pfam" id="PF02518">
    <property type="entry name" value="HATPase_c"/>
    <property type="match status" value="1"/>
</dbReference>
<dbReference type="RefSeq" id="WP_213293483.1">
    <property type="nucleotide sequence ID" value="NZ_JAGYVZ010000001.1"/>
</dbReference>
<comment type="catalytic activity">
    <reaction evidence="1">
        <text>ATP + protein L-histidine = ADP + protein N-phospho-L-histidine.</text>
        <dbReference type="EC" id="2.7.13.3"/>
    </reaction>
</comment>
<dbReference type="PROSITE" id="PS50109">
    <property type="entry name" value="HIS_KIN"/>
    <property type="match status" value="1"/>
</dbReference>
<proteinExistence type="predicted"/>
<dbReference type="Gene3D" id="2.10.70.100">
    <property type="match status" value="1"/>
</dbReference>
<dbReference type="InterPro" id="IPR003661">
    <property type="entry name" value="HisK_dim/P_dom"/>
</dbReference>
<dbReference type="InterPro" id="IPR004358">
    <property type="entry name" value="Sig_transdc_His_kin-like_C"/>
</dbReference>
<feature type="domain" description="PAS" evidence="7">
    <location>
        <begin position="138"/>
        <end position="210"/>
    </location>
</feature>
<dbReference type="InterPro" id="IPR000014">
    <property type="entry name" value="PAS"/>
</dbReference>
<dbReference type="SUPFAM" id="SSF55874">
    <property type="entry name" value="ATPase domain of HSP90 chaperone/DNA topoisomerase II/histidine kinase"/>
    <property type="match status" value="1"/>
</dbReference>
<dbReference type="InterPro" id="IPR003594">
    <property type="entry name" value="HATPase_dom"/>
</dbReference>
<keyword evidence="10" id="KW-1185">Reference proteome</keyword>
<keyword evidence="4" id="KW-0808">Transferase</keyword>
<sequence length="1058" mass="120763">MEHIENKDLFQTVFNSSSNGIAVMQSLYNDKGEIEDFLILLLNAYTFKWIGDIDYKGKRYSEIFPKVKETGILEKFIEIVQSGITQTFEQSYSGEEMKYWFRFTVVKHDDLIVVTTDDITERKQSEINLNDALASAQRQKRLHDSITNNTPDLVYVFSLNYKFIYANKALLTMWGKTEEDAIGRGLRENGYEEWHALMHEREIDEVVAEKRAVRGTVSFPHAELGSRIYDYILVPVFNEQGEVEAIAGTTRDITDIKRAEELLQQSETRFRNMIEQAPIAILLSRGEDVIIESINKPMLEFMNKKSPEDAIGKKMTESLPELIGQKALQTVIEVQKTGIPFRGDDQPVDLIIDGKVERRYFNFSYDRINESTGSSTVLHMAIDVTEQLASRRKIEDSEKRFRSLIEEAPVGTCLYVGPDMRIEIANKIIMDHWGRGPEVLGKNMIDVFPEAVNQPFPDILKEVYRTGKQYDQKGARTDIMINGKLRTFYFDFTYKPLLDDNGNVYAILDVVIDVTAQIKAKRLLEENQEFIRKIFYNSPVANLVLVGKDMILREANEKMFEIFGREASILGKPIVETIPELKNTDLFKKYSTVLETGEIYEVFAQRIELIKNEVSYFGYYNYTYKPLLDDHNKPYGVICIVMEVTDQVYAMQKQQEAEAGLRDAVELAQLGTWSIDVATNGLTYSDRLIEWFGYDPANKDYNGVIPILDDKDQARVANAVAWALNPESGGVYNEIYTVIHPVTGDKRILHAQGKTVFDVAGNPIRMDGTAQDVTVQQELKIALEQQVRIRTQELAAASDELVHTNKNLQDSNLRLLQSNEELAQFAYIASHDLQEPLRKIITFSNMLETSLIESETANAHKYIGRIMHSSMRMRSLISDILEYSKLAKNDEQLQEVNLNEILKHIVSDYDLLIEQKNAKIHCEVLPFIKANPVQMTQLFRNLIGNALKFTKKGRDPIIHLSAKEADFDDLQKIHAGNKNIEYCKIQLKDNGIGFEPEYFERIFNIFQRLHSKSDYEGTGIGLAMCKKIAQSHGGDIFAESTSGEGAVFTIIIPVNPKA</sequence>
<evidence type="ECO:0000259" key="8">
    <source>
        <dbReference type="PROSITE" id="PS50113"/>
    </source>
</evidence>
<feature type="domain" description="PAC" evidence="8">
    <location>
        <begin position="468"/>
        <end position="526"/>
    </location>
</feature>
<dbReference type="CDD" id="cd00130">
    <property type="entry name" value="PAS"/>
    <property type="match status" value="1"/>
</dbReference>
<dbReference type="PRINTS" id="PR00344">
    <property type="entry name" value="BCTRLSENSOR"/>
</dbReference>
<dbReference type="PANTHER" id="PTHR43304:SF1">
    <property type="entry name" value="PAC DOMAIN-CONTAINING PROTEIN"/>
    <property type="match status" value="1"/>
</dbReference>
<name>A0ABS5P532_9FLAO</name>
<dbReference type="SUPFAM" id="SSF55785">
    <property type="entry name" value="PYP-like sensor domain (PAS domain)"/>
    <property type="match status" value="5"/>
</dbReference>
<keyword evidence="3" id="KW-0597">Phosphoprotein</keyword>
<dbReference type="InterPro" id="IPR035965">
    <property type="entry name" value="PAS-like_dom_sf"/>
</dbReference>
<dbReference type="EMBL" id="JAGYVZ010000001">
    <property type="protein sequence ID" value="MBS7229394.1"/>
    <property type="molecule type" value="Genomic_DNA"/>
</dbReference>
<evidence type="ECO:0000256" key="5">
    <source>
        <dbReference type="ARBA" id="ARBA00022777"/>
    </source>
</evidence>
<dbReference type="InterPro" id="IPR013656">
    <property type="entry name" value="PAS_4"/>
</dbReference>
<dbReference type="SMART" id="SM00091">
    <property type="entry name" value="PAS"/>
    <property type="match status" value="5"/>
</dbReference>
<evidence type="ECO:0000256" key="3">
    <source>
        <dbReference type="ARBA" id="ARBA00022553"/>
    </source>
</evidence>
<organism evidence="9 10">
    <name type="scientific">Flavobacterium psychroterrae</name>
    <dbReference type="NCBI Taxonomy" id="2133767"/>
    <lineage>
        <taxon>Bacteria</taxon>
        <taxon>Pseudomonadati</taxon>
        <taxon>Bacteroidota</taxon>
        <taxon>Flavobacteriia</taxon>
        <taxon>Flavobacteriales</taxon>
        <taxon>Flavobacteriaceae</taxon>
        <taxon>Flavobacterium</taxon>
    </lineage>
</organism>
<dbReference type="InterPro" id="IPR005467">
    <property type="entry name" value="His_kinase_dom"/>
</dbReference>
<reference evidence="9 10" key="1">
    <citation type="journal article" date="2018" name="Int. J. Syst. Evol. Microbiol.">
        <title>Flavobacterium chryseum sp. nov. and Flavobacterium psychroterrae sp. nov., novel environmental bacteria isolated from Antarctica.</title>
        <authorList>
            <person name="Kralova S."/>
            <person name="Svec P."/>
            <person name="Busse H.J."/>
            <person name="Stankova E."/>
            <person name="Vaczi P."/>
            <person name="Sedlacek I."/>
        </authorList>
    </citation>
    <scope>NUCLEOTIDE SEQUENCE [LARGE SCALE GENOMIC DNA]</scope>
    <source>
        <strain evidence="9 10">CCM 8827</strain>
    </source>
</reference>
<dbReference type="PROSITE" id="PS50112">
    <property type="entry name" value="PAS"/>
    <property type="match status" value="1"/>
</dbReference>
<dbReference type="Pfam" id="PF13188">
    <property type="entry name" value="PAS_8"/>
    <property type="match status" value="1"/>
</dbReference>
<feature type="domain" description="Histidine kinase" evidence="6">
    <location>
        <begin position="828"/>
        <end position="1056"/>
    </location>
</feature>
<keyword evidence="5" id="KW-0418">Kinase</keyword>
<dbReference type="Pfam" id="PF08447">
    <property type="entry name" value="PAS_3"/>
    <property type="match status" value="1"/>
</dbReference>